<dbReference type="AlphaFoldDB" id="A0A0C5VDI4"/>
<dbReference type="GO" id="GO:0003700">
    <property type="term" value="F:DNA-binding transcription factor activity"/>
    <property type="evidence" value="ECO:0007669"/>
    <property type="project" value="InterPro"/>
</dbReference>
<proteinExistence type="inferred from homology"/>
<dbReference type="KEGG" id="gsn:YC6258_05365"/>
<evidence type="ECO:0000256" key="2">
    <source>
        <dbReference type="ARBA" id="ARBA00023015"/>
    </source>
</evidence>
<dbReference type="CDD" id="cd08430">
    <property type="entry name" value="PBP2_IlvY"/>
    <property type="match status" value="1"/>
</dbReference>
<organism evidence="6 7">
    <name type="scientific">Gynuella sunshinyii YC6258</name>
    <dbReference type="NCBI Taxonomy" id="1445510"/>
    <lineage>
        <taxon>Bacteria</taxon>
        <taxon>Pseudomonadati</taxon>
        <taxon>Pseudomonadota</taxon>
        <taxon>Gammaproteobacteria</taxon>
        <taxon>Oceanospirillales</taxon>
        <taxon>Saccharospirillaceae</taxon>
        <taxon>Gynuella</taxon>
    </lineage>
</organism>
<dbReference type="InterPro" id="IPR037404">
    <property type="entry name" value="IlvY_PBP2"/>
</dbReference>
<dbReference type="PROSITE" id="PS50931">
    <property type="entry name" value="HTH_LYSR"/>
    <property type="match status" value="1"/>
</dbReference>
<dbReference type="Gene3D" id="3.40.190.290">
    <property type="match status" value="1"/>
</dbReference>
<keyword evidence="7" id="KW-1185">Reference proteome</keyword>
<sequence length="258" mass="29049">MGVALFERDNRSVALTQAGRRFRGFAEDTLASWEDLKHDVRQAPTELAGQIRIYCTVTASYSFMPELLTRFRKSFPNIEVILETGDVAQALQQVAEQEIDIAVAPLPDHLPNQMEFLSLLKTPLQFIGPTVDCPVSRMLNETPVNWRQLPLVISEYGLTRKRLDQWLRSQGVKPRVYAQVAGHEAIVGMVGLGFGVGLVPQLVLENSPMKERIRVIPVKPQVRPFDVGLCTLHRRMQDPLVKAFWQIAQTTSVEHPGN</sequence>
<dbReference type="InterPro" id="IPR036388">
    <property type="entry name" value="WH-like_DNA-bd_sf"/>
</dbReference>
<evidence type="ECO:0000259" key="5">
    <source>
        <dbReference type="PROSITE" id="PS50931"/>
    </source>
</evidence>
<dbReference type="PANTHER" id="PTHR30126">
    <property type="entry name" value="HTH-TYPE TRANSCRIPTIONAL REGULATOR"/>
    <property type="match status" value="1"/>
</dbReference>
<name>A0A0C5VDI4_9GAMM</name>
<evidence type="ECO:0000256" key="4">
    <source>
        <dbReference type="ARBA" id="ARBA00023163"/>
    </source>
</evidence>
<reference evidence="6 7" key="1">
    <citation type="submission" date="2014-01" db="EMBL/GenBank/DDBJ databases">
        <title>Full genme sequencing of cellulolytic bacterium Gynuella sunshinyii YC6258T gen. nov., sp. nov.</title>
        <authorList>
            <person name="Khan H."/>
            <person name="Chung E.J."/>
            <person name="Chung Y.R."/>
        </authorList>
    </citation>
    <scope>NUCLEOTIDE SEQUENCE [LARGE SCALE GENOMIC DNA]</scope>
    <source>
        <strain evidence="6 7">YC6258</strain>
    </source>
</reference>
<dbReference type="STRING" id="1445510.YC6258_05365"/>
<accession>A0A0C5VDI4</accession>
<dbReference type="Proteomes" id="UP000032266">
    <property type="component" value="Chromosome"/>
</dbReference>
<feature type="domain" description="HTH lysR-type" evidence="5">
    <location>
        <begin position="1"/>
        <end position="16"/>
    </location>
</feature>
<evidence type="ECO:0000256" key="3">
    <source>
        <dbReference type="ARBA" id="ARBA00023125"/>
    </source>
</evidence>
<keyword evidence="2" id="KW-0805">Transcription regulation</keyword>
<evidence type="ECO:0000313" key="6">
    <source>
        <dbReference type="EMBL" id="AJQ97395.1"/>
    </source>
</evidence>
<dbReference type="HOGENOM" id="CLU_039613_6_1_6"/>
<dbReference type="GO" id="GO:0000976">
    <property type="term" value="F:transcription cis-regulatory region binding"/>
    <property type="evidence" value="ECO:0007669"/>
    <property type="project" value="TreeGrafter"/>
</dbReference>
<dbReference type="SUPFAM" id="SSF53850">
    <property type="entry name" value="Periplasmic binding protein-like II"/>
    <property type="match status" value="1"/>
</dbReference>
<dbReference type="Gene3D" id="1.10.10.10">
    <property type="entry name" value="Winged helix-like DNA-binding domain superfamily/Winged helix DNA-binding domain"/>
    <property type="match status" value="1"/>
</dbReference>
<dbReference type="InterPro" id="IPR000847">
    <property type="entry name" value="LysR_HTH_N"/>
</dbReference>
<dbReference type="InterPro" id="IPR005119">
    <property type="entry name" value="LysR_subst-bd"/>
</dbReference>
<dbReference type="PANTHER" id="PTHR30126:SF81">
    <property type="entry name" value="HTH-TYPE TRANSCRIPTIONAL REGULATOR ILVY"/>
    <property type="match status" value="1"/>
</dbReference>
<dbReference type="NCBIfam" id="NF008722">
    <property type="entry name" value="PRK11716.1"/>
    <property type="match status" value="1"/>
</dbReference>
<gene>
    <name evidence="6" type="ORF">YC6258_05365</name>
</gene>
<keyword evidence="3" id="KW-0238">DNA-binding</keyword>
<dbReference type="EMBL" id="CP007142">
    <property type="protein sequence ID" value="AJQ97395.1"/>
    <property type="molecule type" value="Genomic_DNA"/>
</dbReference>
<keyword evidence="4" id="KW-0804">Transcription</keyword>
<evidence type="ECO:0000256" key="1">
    <source>
        <dbReference type="ARBA" id="ARBA00009437"/>
    </source>
</evidence>
<dbReference type="Pfam" id="PF03466">
    <property type="entry name" value="LysR_substrate"/>
    <property type="match status" value="1"/>
</dbReference>
<evidence type="ECO:0000313" key="7">
    <source>
        <dbReference type="Proteomes" id="UP000032266"/>
    </source>
</evidence>
<dbReference type="PATRIC" id="fig|1445510.3.peg.5325"/>
<comment type="similarity">
    <text evidence="1">Belongs to the LysR transcriptional regulatory family.</text>
</comment>
<protein>
    <submittedName>
        <fullName evidence="6">Transcriptional regulator</fullName>
    </submittedName>
</protein>